<dbReference type="EMBL" id="CAADFE010000010">
    <property type="protein sequence ID" value="VFJ66576.1"/>
    <property type="molecule type" value="Genomic_DNA"/>
</dbReference>
<name>A0A450TH92_9GAMM</name>
<sequence>MDRVLTLFLTRYYHARLRKFEEFDLECCTTDEILSMAAEASSLRKFIIDSYEEGYVESTDRIVSGTNALKRLERILTLYFKKLGGPSEQEHFYLCRKPVYLDATDKESFKNGEPFELAEYIDHIDNKSDFVTEIEFCFESAAQRESWKNKTRIVMTEMVEFLIWILKKLRQQPKAMPVPLLRDTFVILLGLKLLQQHGISVREPRPLLISRKFLNNFPNGEKIYDALNSDIFYGILYDGKARDVTELRHEFIQRARSHPGISAPFIQASRDYLAKLSLDGPPFIIESGMHGTFPLWLLTLTDNVGDMVLYSTVPWMYSTYRDIVFRNNYNYLRDTETIVAHEYLFQFHAISDGKVLVKETSDESIRILALYELHIFKKLLRRKLTHLGRGEMT</sequence>
<protein>
    <submittedName>
        <fullName evidence="1">Uncharacterized protein</fullName>
    </submittedName>
</protein>
<organism evidence="1">
    <name type="scientific">Candidatus Kentrum sp. FW</name>
    <dbReference type="NCBI Taxonomy" id="2126338"/>
    <lineage>
        <taxon>Bacteria</taxon>
        <taxon>Pseudomonadati</taxon>
        <taxon>Pseudomonadota</taxon>
        <taxon>Gammaproteobacteria</taxon>
        <taxon>Candidatus Kentrum</taxon>
    </lineage>
</organism>
<proteinExistence type="predicted"/>
<reference evidence="1" key="1">
    <citation type="submission" date="2019-02" db="EMBL/GenBank/DDBJ databases">
        <authorList>
            <person name="Gruber-Vodicka R. H."/>
            <person name="Seah K. B. B."/>
        </authorList>
    </citation>
    <scope>NUCLEOTIDE SEQUENCE</scope>
    <source>
        <strain evidence="1">BECK_BZ131</strain>
    </source>
</reference>
<evidence type="ECO:0000313" key="1">
    <source>
        <dbReference type="EMBL" id="VFJ66576.1"/>
    </source>
</evidence>
<dbReference type="AlphaFoldDB" id="A0A450TH92"/>
<accession>A0A450TH92</accession>
<gene>
    <name evidence="1" type="ORF">BECKFW1821C_GA0114237_101019</name>
</gene>